<accession>A0A0J8D9V5</accession>
<keyword evidence="1" id="KW-1133">Transmembrane helix</keyword>
<dbReference type="EMBL" id="LFVU01000028">
    <property type="protein sequence ID" value="KMT21073.1"/>
    <property type="molecule type" value="Genomic_DNA"/>
</dbReference>
<evidence type="ECO:0000313" key="2">
    <source>
        <dbReference type="EMBL" id="KMT21073.1"/>
    </source>
</evidence>
<keyword evidence="1" id="KW-0812">Transmembrane</keyword>
<feature type="transmembrane region" description="Helical" evidence="1">
    <location>
        <begin position="105"/>
        <end position="122"/>
    </location>
</feature>
<name>A0A0J8D9V5_CLOCY</name>
<comment type="caution">
    <text evidence="2">The sequence shown here is derived from an EMBL/GenBank/DDBJ whole genome shotgun (WGS) entry which is preliminary data.</text>
</comment>
<dbReference type="PANTHER" id="PTHR35531">
    <property type="entry name" value="INNER MEMBRANE PROTEIN YBCI-RELATED"/>
    <property type="match status" value="1"/>
</dbReference>
<dbReference type="AlphaFoldDB" id="A0A0J8D9V5"/>
<keyword evidence="2" id="KW-0378">Hydrolase</keyword>
<protein>
    <submittedName>
        <fullName evidence="2">Putative membrane-bound metal-dependent hydrolase</fullName>
    </submittedName>
</protein>
<dbReference type="InterPro" id="IPR007404">
    <property type="entry name" value="YdjM-like"/>
</dbReference>
<reference evidence="2 3" key="1">
    <citation type="submission" date="2015-06" db="EMBL/GenBank/DDBJ databases">
        <title>Draft genome sequence of the purine-degrading Clostridium cylindrosporum HC-1 (DSM 605).</title>
        <authorList>
            <person name="Poehlein A."/>
            <person name="Schiel-Bengelsdorf B."/>
            <person name="Bengelsdorf F."/>
            <person name="Daniel R."/>
            <person name="Duerre P."/>
        </authorList>
    </citation>
    <scope>NUCLEOTIDE SEQUENCE [LARGE SCALE GENOMIC DNA]</scope>
    <source>
        <strain evidence="2 3">DSM 605</strain>
    </source>
</reference>
<feature type="transmembrane region" description="Helical" evidence="1">
    <location>
        <begin position="171"/>
        <end position="197"/>
    </location>
</feature>
<proteinExistence type="predicted"/>
<dbReference type="GO" id="GO:0016787">
    <property type="term" value="F:hydrolase activity"/>
    <property type="evidence" value="ECO:0007669"/>
    <property type="project" value="UniProtKB-KW"/>
</dbReference>
<dbReference type="PATRIC" id="fig|1121307.3.peg.672"/>
<evidence type="ECO:0000313" key="3">
    <source>
        <dbReference type="Proteomes" id="UP000036756"/>
    </source>
</evidence>
<dbReference type="Pfam" id="PF04307">
    <property type="entry name" value="YdjM"/>
    <property type="match status" value="1"/>
</dbReference>
<sequence>MTGKTHIGVGLLTAVVIMDKQGIGITPLSILICIFASILPDADHPKGVFNKYLLPVRNKTVKLAIYLGLGATIIGMNYLYFSKPYLYGLGTVLIMIGVSSHREGITHSLIGFIAIVYIVGYGSQGIDALERKRIIVSLIAGYGSHLLGDMFTNRGVPLFYPFNKKKFKMPATFKVGSGVGNLIEGIIIALGIIYLTFKIPMMVINMN</sequence>
<feature type="transmembrane region" description="Helical" evidence="1">
    <location>
        <begin position="134"/>
        <end position="151"/>
    </location>
</feature>
<evidence type="ECO:0000256" key="1">
    <source>
        <dbReference type="SAM" id="Phobius"/>
    </source>
</evidence>
<dbReference type="PANTHER" id="PTHR35531:SF1">
    <property type="entry name" value="INNER MEMBRANE PROTEIN YBCI-RELATED"/>
    <property type="match status" value="1"/>
</dbReference>
<feature type="transmembrane region" description="Helical" evidence="1">
    <location>
        <begin position="63"/>
        <end position="81"/>
    </location>
</feature>
<dbReference type="STRING" id="1121307.CLCY_1c03070"/>
<dbReference type="RefSeq" id="WP_048571459.1">
    <property type="nucleotide sequence ID" value="NZ_LFVU01000028.1"/>
</dbReference>
<gene>
    <name evidence="2" type="ORF">CLCY_1c03070</name>
</gene>
<dbReference type="Proteomes" id="UP000036756">
    <property type="component" value="Unassembled WGS sequence"/>
</dbReference>
<organism evidence="2 3">
    <name type="scientific">Clostridium cylindrosporum DSM 605</name>
    <dbReference type="NCBI Taxonomy" id="1121307"/>
    <lineage>
        <taxon>Bacteria</taxon>
        <taxon>Bacillati</taxon>
        <taxon>Bacillota</taxon>
        <taxon>Clostridia</taxon>
        <taxon>Eubacteriales</taxon>
        <taxon>Clostridiaceae</taxon>
        <taxon>Clostridium</taxon>
    </lineage>
</organism>
<feature type="transmembrane region" description="Helical" evidence="1">
    <location>
        <begin position="22"/>
        <end position="42"/>
    </location>
</feature>
<keyword evidence="3" id="KW-1185">Reference proteome</keyword>
<keyword evidence="1" id="KW-0472">Membrane</keyword>